<comment type="caution">
    <text evidence="7">The sequence shown here is derived from an EMBL/GenBank/DDBJ whole genome shotgun (WGS) entry which is preliminary data.</text>
</comment>
<evidence type="ECO:0000256" key="4">
    <source>
        <dbReference type="PROSITE-ProRule" id="PRU00175"/>
    </source>
</evidence>
<reference evidence="7 8" key="1">
    <citation type="submission" date="2016-07" db="EMBL/GenBank/DDBJ databases">
        <title>Pervasive Adenine N6-methylation of Active Genes in Fungi.</title>
        <authorList>
            <consortium name="DOE Joint Genome Institute"/>
            <person name="Mondo S.J."/>
            <person name="Dannebaum R.O."/>
            <person name="Kuo R.C."/>
            <person name="Labutti K."/>
            <person name="Haridas S."/>
            <person name="Kuo A."/>
            <person name="Salamov A."/>
            <person name="Ahrendt S.R."/>
            <person name="Lipzen A."/>
            <person name="Sullivan W."/>
            <person name="Andreopoulos W.B."/>
            <person name="Clum A."/>
            <person name="Lindquist E."/>
            <person name="Daum C."/>
            <person name="Ramamoorthy G.K."/>
            <person name="Gryganskyi A."/>
            <person name="Culley D."/>
            <person name="Magnuson J.K."/>
            <person name="James T.Y."/>
            <person name="O'Malley M.A."/>
            <person name="Stajich J.E."/>
            <person name="Spatafora J.W."/>
            <person name="Visel A."/>
            <person name="Grigoriev I.V."/>
        </authorList>
    </citation>
    <scope>NUCLEOTIDE SEQUENCE [LARGE SCALE GENOMIC DNA]</scope>
    <source>
        <strain evidence="7 8">JEL800</strain>
    </source>
</reference>
<protein>
    <recommendedName>
        <fullName evidence="6">RING-type domain-containing protein</fullName>
    </recommendedName>
</protein>
<dbReference type="InterPro" id="IPR001841">
    <property type="entry name" value="Znf_RING"/>
</dbReference>
<dbReference type="SMART" id="SM00184">
    <property type="entry name" value="RING"/>
    <property type="match status" value="1"/>
</dbReference>
<sequence>MHAPSITDTLTCSICMELLQDPVRVDPCDHYFCRPCIKGWLRKDRMTCPIDRTHVKGFKAPDRIVAEIVERLNGKEGPARLLNNVSSTGSTSLKPSPSGASASSSISTHPANENHVQSVMSRIFHKNQSSLSTATQPPSVIRSTSSLRIRPNIEPQSRILSCSGCDKQLPHNQSFHKCNTCRDTLFCTYCYRSAAFIHPNHIFSTLNYSSVKECGHSCDASGSIIQCCLCGHTSHHPLSSYNLILSNRYCGSCSVRGLQR</sequence>
<evidence type="ECO:0000256" key="1">
    <source>
        <dbReference type="ARBA" id="ARBA00022723"/>
    </source>
</evidence>
<evidence type="ECO:0000256" key="2">
    <source>
        <dbReference type="ARBA" id="ARBA00022771"/>
    </source>
</evidence>
<keyword evidence="1" id="KW-0479">Metal-binding</keyword>
<dbReference type="Gene3D" id="3.30.40.10">
    <property type="entry name" value="Zinc/RING finger domain, C3HC4 (zinc finger)"/>
    <property type="match status" value="1"/>
</dbReference>
<keyword evidence="2 4" id="KW-0863">Zinc-finger</keyword>
<organism evidence="7 8">
    <name type="scientific">Rhizoclosmatium globosum</name>
    <dbReference type="NCBI Taxonomy" id="329046"/>
    <lineage>
        <taxon>Eukaryota</taxon>
        <taxon>Fungi</taxon>
        <taxon>Fungi incertae sedis</taxon>
        <taxon>Chytridiomycota</taxon>
        <taxon>Chytridiomycota incertae sedis</taxon>
        <taxon>Chytridiomycetes</taxon>
        <taxon>Chytridiales</taxon>
        <taxon>Chytriomycetaceae</taxon>
        <taxon>Rhizoclosmatium</taxon>
    </lineage>
</organism>
<dbReference type="PROSITE" id="PS50089">
    <property type="entry name" value="ZF_RING_2"/>
    <property type="match status" value="1"/>
</dbReference>
<dbReference type="PROSITE" id="PS00518">
    <property type="entry name" value="ZF_RING_1"/>
    <property type="match status" value="1"/>
</dbReference>
<evidence type="ECO:0000313" key="8">
    <source>
        <dbReference type="Proteomes" id="UP000193642"/>
    </source>
</evidence>
<evidence type="ECO:0000313" key="7">
    <source>
        <dbReference type="EMBL" id="ORY16513.1"/>
    </source>
</evidence>
<accession>A0A1Y2A1V6</accession>
<dbReference type="Pfam" id="PF13923">
    <property type="entry name" value="zf-C3HC4_2"/>
    <property type="match status" value="1"/>
</dbReference>
<feature type="compositionally biased region" description="Low complexity" evidence="5">
    <location>
        <begin position="92"/>
        <end position="110"/>
    </location>
</feature>
<dbReference type="AlphaFoldDB" id="A0A1Y2A1V6"/>
<evidence type="ECO:0000256" key="5">
    <source>
        <dbReference type="SAM" id="MobiDB-lite"/>
    </source>
</evidence>
<dbReference type="SUPFAM" id="SSF57850">
    <property type="entry name" value="RING/U-box"/>
    <property type="match status" value="1"/>
</dbReference>
<evidence type="ECO:0000259" key="6">
    <source>
        <dbReference type="PROSITE" id="PS50089"/>
    </source>
</evidence>
<dbReference type="Proteomes" id="UP000193642">
    <property type="component" value="Unassembled WGS sequence"/>
</dbReference>
<feature type="domain" description="RING-type" evidence="6">
    <location>
        <begin position="12"/>
        <end position="52"/>
    </location>
</feature>
<keyword evidence="3" id="KW-0862">Zinc</keyword>
<dbReference type="InterPro" id="IPR013083">
    <property type="entry name" value="Znf_RING/FYVE/PHD"/>
</dbReference>
<feature type="region of interest" description="Disordered" evidence="5">
    <location>
        <begin position="79"/>
        <end position="110"/>
    </location>
</feature>
<dbReference type="GO" id="GO:0008270">
    <property type="term" value="F:zinc ion binding"/>
    <property type="evidence" value="ECO:0007669"/>
    <property type="project" value="UniProtKB-KW"/>
</dbReference>
<keyword evidence="8" id="KW-1185">Reference proteome</keyword>
<dbReference type="STRING" id="329046.A0A1Y2A1V6"/>
<dbReference type="InterPro" id="IPR017907">
    <property type="entry name" value="Znf_RING_CS"/>
</dbReference>
<evidence type="ECO:0000256" key="3">
    <source>
        <dbReference type="ARBA" id="ARBA00022833"/>
    </source>
</evidence>
<name>A0A1Y2A1V6_9FUNG</name>
<dbReference type="EMBL" id="MCGO01000297">
    <property type="protein sequence ID" value="ORY16513.1"/>
    <property type="molecule type" value="Genomic_DNA"/>
</dbReference>
<gene>
    <name evidence="7" type="ORF">BCR33DRAFT_731195</name>
</gene>
<proteinExistence type="predicted"/>
<dbReference type="OrthoDB" id="1305878at2759"/>